<name>A0A9P3CNS4_9PEZI</name>
<dbReference type="RefSeq" id="XP_044660333.1">
    <property type="nucleotide sequence ID" value="XM_044804398.1"/>
</dbReference>
<keyword evidence="3" id="KW-1185">Reference proteome</keyword>
<accession>A0A9P3CNS4</accession>
<evidence type="ECO:0000256" key="1">
    <source>
        <dbReference type="SAM" id="Phobius"/>
    </source>
</evidence>
<evidence type="ECO:0000313" key="3">
    <source>
        <dbReference type="Proteomes" id="UP000825890"/>
    </source>
</evidence>
<organism evidence="2 3">
    <name type="scientific">Cercospora kikuchii</name>
    <dbReference type="NCBI Taxonomy" id="84275"/>
    <lineage>
        <taxon>Eukaryota</taxon>
        <taxon>Fungi</taxon>
        <taxon>Dikarya</taxon>
        <taxon>Ascomycota</taxon>
        <taxon>Pezizomycotina</taxon>
        <taxon>Dothideomycetes</taxon>
        <taxon>Dothideomycetidae</taxon>
        <taxon>Mycosphaerellales</taxon>
        <taxon>Mycosphaerellaceae</taxon>
        <taxon>Cercospora</taxon>
    </lineage>
</organism>
<dbReference type="AlphaFoldDB" id="A0A9P3CNS4"/>
<feature type="transmembrane region" description="Helical" evidence="1">
    <location>
        <begin position="184"/>
        <end position="205"/>
    </location>
</feature>
<keyword evidence="1" id="KW-0472">Membrane</keyword>
<feature type="transmembrane region" description="Helical" evidence="1">
    <location>
        <begin position="274"/>
        <end position="298"/>
    </location>
</feature>
<keyword evidence="1" id="KW-1133">Transmembrane helix</keyword>
<comment type="caution">
    <text evidence="2">The sequence shown here is derived from an EMBL/GenBank/DDBJ whole genome shotgun (WGS) entry which is preliminary data.</text>
</comment>
<evidence type="ECO:0000313" key="2">
    <source>
        <dbReference type="EMBL" id="GIZ45846.1"/>
    </source>
</evidence>
<proteinExistence type="predicted"/>
<gene>
    <name evidence="2" type="ORF">CKM354_000899600</name>
</gene>
<keyword evidence="1" id="KW-0812">Transmembrane</keyword>
<dbReference type="Proteomes" id="UP000825890">
    <property type="component" value="Unassembled WGS sequence"/>
</dbReference>
<sequence length="317" mass="35889">MLNGDNSLTTLGSGLFFRQNQPLTYPLLLLRPLQDYLNQLRALNFFKAHLRTSVPLSPIPSFSMLPFHHTGLDFGVEPIYNAVTMDTLKIYAAHSGLHPENPRRKASWEGILRQHYSDSREVAAREREAAAKEREAASRASHKHLETTVKAILAAMVFIFIEIAKVTPLESPLILQNYLFRRSLIFLFNLCEYAFAYAVFGSAALKTPSDFLRNSLLTLIAMPFVDKLLATDSTAPGFPGVVFRFCFPPPMKVSVVRSIARWFLREDAKLDRVFWLRIAFWAVLCLYLGTEFSVIAWVKTFLQFESLLAADGAEHGK</sequence>
<reference evidence="2 3" key="1">
    <citation type="submission" date="2021-01" db="EMBL/GenBank/DDBJ databases">
        <title>Cercospora kikuchii MAFF 305040 whole genome shotgun sequence.</title>
        <authorList>
            <person name="Kashiwa T."/>
            <person name="Suzuki T."/>
        </authorList>
    </citation>
    <scope>NUCLEOTIDE SEQUENCE [LARGE SCALE GENOMIC DNA]</scope>
    <source>
        <strain evidence="2 3">MAFF 305040</strain>
    </source>
</reference>
<dbReference type="GeneID" id="68294571"/>
<dbReference type="EMBL" id="BOLY01000006">
    <property type="protein sequence ID" value="GIZ45846.1"/>
    <property type="molecule type" value="Genomic_DNA"/>
</dbReference>
<protein>
    <submittedName>
        <fullName evidence="2">Uncharacterized protein</fullName>
    </submittedName>
</protein>